<evidence type="ECO:0000259" key="1">
    <source>
        <dbReference type="PROSITE" id="PS50011"/>
    </source>
</evidence>
<proteinExistence type="predicted"/>
<keyword evidence="2" id="KW-0808">Transferase</keyword>
<dbReference type="Pfam" id="PF00069">
    <property type="entry name" value="Pkinase"/>
    <property type="match status" value="1"/>
</dbReference>
<dbReference type="AlphaFoldDB" id="A0A9Q5I633"/>
<protein>
    <submittedName>
        <fullName evidence="2">Kinase-like protein</fullName>
    </submittedName>
</protein>
<accession>A0A9Q5I633</accession>
<dbReference type="InterPro" id="IPR051681">
    <property type="entry name" value="Ser/Thr_Kinases-Pseudokinases"/>
</dbReference>
<gene>
    <name evidence="2" type="ORF">A7U60_g348</name>
</gene>
<name>A0A9Q5I633_SANBA</name>
<dbReference type="PANTHER" id="PTHR44329">
    <property type="entry name" value="SERINE/THREONINE-PROTEIN KINASE TNNI3K-RELATED"/>
    <property type="match status" value="1"/>
</dbReference>
<evidence type="ECO:0000313" key="2">
    <source>
        <dbReference type="EMBL" id="OCB92241.1"/>
    </source>
</evidence>
<dbReference type="OrthoDB" id="4062651at2759"/>
<dbReference type="GO" id="GO:0004674">
    <property type="term" value="F:protein serine/threonine kinase activity"/>
    <property type="evidence" value="ECO:0007669"/>
    <property type="project" value="TreeGrafter"/>
</dbReference>
<dbReference type="PROSITE" id="PS50011">
    <property type="entry name" value="PROTEIN_KINASE_DOM"/>
    <property type="match status" value="1"/>
</dbReference>
<dbReference type="Proteomes" id="UP000757232">
    <property type="component" value="Unassembled WGS sequence"/>
</dbReference>
<dbReference type="GO" id="GO:0005524">
    <property type="term" value="F:ATP binding"/>
    <property type="evidence" value="ECO:0007669"/>
    <property type="project" value="InterPro"/>
</dbReference>
<dbReference type="PANTHER" id="PTHR44329:SF214">
    <property type="entry name" value="PROTEIN KINASE DOMAIN-CONTAINING PROTEIN"/>
    <property type="match status" value="1"/>
</dbReference>
<keyword evidence="2" id="KW-0418">Kinase</keyword>
<dbReference type="InterPro" id="IPR020635">
    <property type="entry name" value="Tyr_kinase_cat_dom"/>
</dbReference>
<reference evidence="2" key="1">
    <citation type="submission" date="2016-06" db="EMBL/GenBank/DDBJ databases">
        <title>Draft Genome sequence of the fungus Inonotus baumii.</title>
        <authorList>
            <person name="Zhu H."/>
            <person name="Lin W."/>
        </authorList>
    </citation>
    <scope>NUCLEOTIDE SEQUENCE</scope>
    <source>
        <strain evidence="2">821</strain>
    </source>
</reference>
<comment type="caution">
    <text evidence="2">The sequence shown here is derived from an EMBL/GenBank/DDBJ whole genome shotgun (WGS) entry which is preliminary data.</text>
</comment>
<organism evidence="2 3">
    <name type="scientific">Sanghuangporus baumii</name>
    <name type="common">Phellinus baumii</name>
    <dbReference type="NCBI Taxonomy" id="108892"/>
    <lineage>
        <taxon>Eukaryota</taxon>
        <taxon>Fungi</taxon>
        <taxon>Dikarya</taxon>
        <taxon>Basidiomycota</taxon>
        <taxon>Agaricomycotina</taxon>
        <taxon>Agaricomycetes</taxon>
        <taxon>Hymenochaetales</taxon>
        <taxon>Hymenochaetaceae</taxon>
        <taxon>Sanghuangporus</taxon>
    </lineage>
</organism>
<evidence type="ECO:0000313" key="3">
    <source>
        <dbReference type="Proteomes" id="UP000757232"/>
    </source>
</evidence>
<dbReference type="GO" id="GO:0004713">
    <property type="term" value="F:protein tyrosine kinase activity"/>
    <property type="evidence" value="ECO:0007669"/>
    <property type="project" value="InterPro"/>
</dbReference>
<dbReference type="Gene3D" id="1.10.510.10">
    <property type="entry name" value="Transferase(Phosphotransferase) domain 1"/>
    <property type="match status" value="1"/>
</dbReference>
<dbReference type="SMART" id="SM00219">
    <property type="entry name" value="TyrKc"/>
    <property type="match status" value="1"/>
</dbReference>
<dbReference type="SUPFAM" id="SSF56112">
    <property type="entry name" value="Protein kinase-like (PK-like)"/>
    <property type="match status" value="1"/>
</dbReference>
<sequence>MSSELTASIVHSLLSRNIPELNYSTFIREVAIFPNGVRAVLTKGTLSVDDLGRSEKVHERKAMPPDYQTIDDDEKVVLKTINPDFARKADPERQRKLLQYFEREAGIWRLTSGHPNILKLYGFVRITGQIFPSLVSPYLGDGDLRLFVEGSDYVSLPARQRLKLMCDIARGISFLHNLSPIIVHRDIRASNALVRREAEGFSAVLIDFGSAKLSDSNLFSILRSTYSSSKAWSPPEYILDPEQYTNPATHGDIWSLACTCIEVFTTKDPYRGCDAEDALKNGQIPDRPSVIKDATWDFLQSCLSFLPTERPDAGTAVSKLEDLAAIA</sequence>
<dbReference type="InterPro" id="IPR011009">
    <property type="entry name" value="Kinase-like_dom_sf"/>
</dbReference>
<dbReference type="InterPro" id="IPR000719">
    <property type="entry name" value="Prot_kinase_dom"/>
</dbReference>
<keyword evidence="3" id="KW-1185">Reference proteome</keyword>
<dbReference type="EMBL" id="LNZH02000010">
    <property type="protein sequence ID" value="OCB92241.1"/>
    <property type="molecule type" value="Genomic_DNA"/>
</dbReference>
<feature type="domain" description="Protein kinase" evidence="1">
    <location>
        <begin position="27"/>
        <end position="323"/>
    </location>
</feature>